<dbReference type="AlphaFoldDB" id="A0A6C0FDJ7"/>
<sequence>MINVPCVVVVSIYTGVVATTMALSNGLDIPDDFMRNVFPFL</sequence>
<dbReference type="EMBL" id="MN738833">
    <property type="protein sequence ID" value="QHT38693.1"/>
    <property type="molecule type" value="Genomic_DNA"/>
</dbReference>
<evidence type="ECO:0000313" key="1">
    <source>
        <dbReference type="EMBL" id="QHT38693.1"/>
    </source>
</evidence>
<reference evidence="1" key="1">
    <citation type="journal article" date="2020" name="Nature">
        <title>Giant virus diversity and host interactions through global metagenomics.</title>
        <authorList>
            <person name="Schulz F."/>
            <person name="Roux S."/>
            <person name="Paez-Espino D."/>
            <person name="Jungbluth S."/>
            <person name="Walsh D.A."/>
            <person name="Denef V.J."/>
            <person name="McMahon K.D."/>
            <person name="Konstantinidis K.T."/>
            <person name="Eloe-Fadrosh E.A."/>
            <person name="Kyrpides N.C."/>
            <person name="Woyke T."/>
        </authorList>
    </citation>
    <scope>NUCLEOTIDE SEQUENCE</scope>
    <source>
        <strain evidence="1">GVMAG-S-ERX556106-38</strain>
    </source>
</reference>
<name>A0A6C0FDJ7_9ZZZZ</name>
<organism evidence="1">
    <name type="scientific">viral metagenome</name>
    <dbReference type="NCBI Taxonomy" id="1070528"/>
    <lineage>
        <taxon>unclassified sequences</taxon>
        <taxon>metagenomes</taxon>
        <taxon>organismal metagenomes</taxon>
    </lineage>
</organism>
<accession>A0A6C0FDJ7</accession>
<proteinExistence type="predicted"/>
<protein>
    <submittedName>
        <fullName evidence="1">Uncharacterized protein</fullName>
    </submittedName>
</protein>